<dbReference type="CDD" id="cd06267">
    <property type="entry name" value="PBP1_LacI_sugar_binding-like"/>
    <property type="match status" value="1"/>
</dbReference>
<dbReference type="Gene3D" id="3.40.50.2300">
    <property type="match status" value="2"/>
</dbReference>
<dbReference type="Proteomes" id="UP000306192">
    <property type="component" value="Unassembled WGS sequence"/>
</dbReference>
<sequence length="366" mass="38981">MPSSKQPKYAQIKADLRLQILQGAFTPGQPFVTQQQICDLYAVSMLTAARALNELEFEGLVTRQRGRGTFVAELRAPAKVGESKSIMCIVPGLTSGHVANVVRGIESVCDSRDYQLVLADSHGSEERQSRSLQRAAAGEVAGVIIYPVEGAADEESIAQLRAANVPIVFADRYWPDIPADAVILDDFAIGYELTRKLIARGHRSIGTVWGEVACTSVRDRLAGHLRALREHELPVIGELTALRPYLPASASAGTSVLKRMFTGTVPPTALLCANGFVLASAMNELAEWGADGAEPVELAGMDEAGPYDTLPLTVASAALPSTEMGSRAAEILLGRLGAPSVSDDTAHIVLPVEIHVRDVPAVLIQA</sequence>
<dbReference type="Gene3D" id="1.10.10.10">
    <property type="entry name" value="Winged helix-like DNA-binding domain superfamily/Winged helix DNA-binding domain"/>
    <property type="match status" value="1"/>
</dbReference>
<organism evidence="6 7">
    <name type="scientific">Subtercola vilae</name>
    <dbReference type="NCBI Taxonomy" id="2056433"/>
    <lineage>
        <taxon>Bacteria</taxon>
        <taxon>Bacillati</taxon>
        <taxon>Actinomycetota</taxon>
        <taxon>Actinomycetes</taxon>
        <taxon>Micrococcales</taxon>
        <taxon>Microbacteriaceae</taxon>
        <taxon>Subtercola</taxon>
    </lineage>
</organism>
<dbReference type="OrthoDB" id="3194402at2"/>
<dbReference type="InterPro" id="IPR028082">
    <property type="entry name" value="Peripla_BP_I"/>
</dbReference>
<accession>A0A4T2BXG7</accession>
<dbReference type="PROSITE" id="PS50949">
    <property type="entry name" value="HTH_GNTR"/>
    <property type="match status" value="1"/>
</dbReference>
<dbReference type="CDD" id="cd07377">
    <property type="entry name" value="WHTH_GntR"/>
    <property type="match status" value="1"/>
</dbReference>
<dbReference type="AlphaFoldDB" id="A0A4T2BXG7"/>
<protein>
    <submittedName>
        <fullName evidence="6">GntR family transcriptional regulator</fullName>
    </submittedName>
</protein>
<dbReference type="SMART" id="SM00345">
    <property type="entry name" value="HTH_GNTR"/>
    <property type="match status" value="1"/>
</dbReference>
<keyword evidence="2" id="KW-0805">Transcription regulation</keyword>
<dbReference type="Pfam" id="PF00392">
    <property type="entry name" value="GntR"/>
    <property type="match status" value="1"/>
</dbReference>
<dbReference type="InterPro" id="IPR036388">
    <property type="entry name" value="WH-like_DNA-bd_sf"/>
</dbReference>
<dbReference type="InterPro" id="IPR001761">
    <property type="entry name" value="Peripla_BP/Lac1_sug-bd_dom"/>
</dbReference>
<dbReference type="GO" id="GO:0000976">
    <property type="term" value="F:transcription cis-regulatory region binding"/>
    <property type="evidence" value="ECO:0007669"/>
    <property type="project" value="TreeGrafter"/>
</dbReference>
<evidence type="ECO:0000256" key="3">
    <source>
        <dbReference type="ARBA" id="ARBA00023125"/>
    </source>
</evidence>
<dbReference type="GO" id="GO:0003700">
    <property type="term" value="F:DNA-binding transcription factor activity"/>
    <property type="evidence" value="ECO:0007669"/>
    <property type="project" value="InterPro"/>
</dbReference>
<evidence type="ECO:0000313" key="7">
    <source>
        <dbReference type="Proteomes" id="UP000306192"/>
    </source>
</evidence>
<evidence type="ECO:0000313" key="6">
    <source>
        <dbReference type="EMBL" id="TIH36643.1"/>
    </source>
</evidence>
<dbReference type="SUPFAM" id="SSF53822">
    <property type="entry name" value="Periplasmic binding protein-like I"/>
    <property type="match status" value="1"/>
</dbReference>
<dbReference type="EMBL" id="QYRT01000015">
    <property type="protein sequence ID" value="TIH36643.1"/>
    <property type="molecule type" value="Genomic_DNA"/>
</dbReference>
<evidence type="ECO:0000256" key="4">
    <source>
        <dbReference type="ARBA" id="ARBA00023163"/>
    </source>
</evidence>
<dbReference type="PANTHER" id="PTHR30146">
    <property type="entry name" value="LACI-RELATED TRANSCRIPTIONAL REPRESSOR"/>
    <property type="match status" value="1"/>
</dbReference>
<dbReference type="Pfam" id="PF00532">
    <property type="entry name" value="Peripla_BP_1"/>
    <property type="match status" value="1"/>
</dbReference>
<dbReference type="RefSeq" id="WP_136642111.1">
    <property type="nucleotide sequence ID" value="NZ_QYRT01000015.1"/>
</dbReference>
<dbReference type="InterPro" id="IPR036390">
    <property type="entry name" value="WH_DNA-bd_sf"/>
</dbReference>
<gene>
    <name evidence="6" type="ORF">D4765_09770</name>
</gene>
<dbReference type="PANTHER" id="PTHR30146:SF148">
    <property type="entry name" value="HTH-TYPE TRANSCRIPTIONAL REPRESSOR PURR-RELATED"/>
    <property type="match status" value="1"/>
</dbReference>
<dbReference type="SUPFAM" id="SSF46785">
    <property type="entry name" value="Winged helix' DNA-binding domain"/>
    <property type="match status" value="1"/>
</dbReference>
<comment type="caution">
    <text evidence="6">The sequence shown here is derived from an EMBL/GenBank/DDBJ whole genome shotgun (WGS) entry which is preliminary data.</text>
</comment>
<evidence type="ECO:0000256" key="2">
    <source>
        <dbReference type="ARBA" id="ARBA00023015"/>
    </source>
</evidence>
<keyword evidence="1" id="KW-0678">Repressor</keyword>
<proteinExistence type="predicted"/>
<keyword evidence="7" id="KW-1185">Reference proteome</keyword>
<evidence type="ECO:0000256" key="1">
    <source>
        <dbReference type="ARBA" id="ARBA00022491"/>
    </source>
</evidence>
<feature type="domain" description="HTH gntR-type" evidence="5">
    <location>
        <begin position="6"/>
        <end position="74"/>
    </location>
</feature>
<name>A0A4T2BXG7_9MICO</name>
<keyword evidence="4" id="KW-0804">Transcription</keyword>
<evidence type="ECO:0000259" key="5">
    <source>
        <dbReference type="PROSITE" id="PS50949"/>
    </source>
</evidence>
<dbReference type="InterPro" id="IPR000524">
    <property type="entry name" value="Tscrpt_reg_HTH_GntR"/>
</dbReference>
<reference evidence="6 7" key="1">
    <citation type="journal article" date="2019" name="Microorganisms">
        <title>Systematic Affiliation and Genome Analysis of Subtercola vilae DB165(T) with Particular Emphasis on Cold Adaptation of an Isolate from a High-Altitude Cold Volcano Lake.</title>
        <authorList>
            <person name="Villalobos A.S."/>
            <person name="Wiese J."/>
            <person name="Imhoff J.F."/>
            <person name="Dorador C."/>
            <person name="Keller A."/>
            <person name="Hentschel U."/>
        </authorList>
    </citation>
    <scope>NUCLEOTIDE SEQUENCE [LARGE SCALE GENOMIC DNA]</scope>
    <source>
        <strain evidence="6 7">DB165</strain>
    </source>
</reference>
<keyword evidence="3" id="KW-0238">DNA-binding</keyword>